<reference evidence="3" key="2">
    <citation type="submission" date="2013-03" db="EMBL/GenBank/DDBJ databases">
        <title>The Cellulophaga phages: a novel, diverse, and globally ubiquitous model system.</title>
        <authorList>
            <person name="Holmfeldt K."/>
            <person name="Solonenko N."/>
            <person name="Shah M."/>
            <person name="Corrier K."/>
            <person name="Riemann L."/>
            <person name="VerBerkmoes N.C."/>
            <person name="Sullivan M.B."/>
        </authorList>
    </citation>
    <scope>NUCLEOTIDE SEQUENCE [LARGE SCALE GENOMIC DNA]</scope>
</reference>
<organism evidence="2 3">
    <name type="scientific">Cellulophaga phage phi13:1</name>
    <dbReference type="NCBI Taxonomy" id="1327992"/>
    <lineage>
        <taxon>Viruses</taxon>
        <taxon>Duplodnaviria</taxon>
        <taxon>Heunggongvirae</taxon>
        <taxon>Uroviricota</taxon>
        <taxon>Caudoviricetes</taxon>
        <taxon>Cbastvirus</taxon>
        <taxon>Cbastvirus ST</taxon>
    </lineage>
</organism>
<accession>S0A2L7</accession>
<evidence type="ECO:0000256" key="1">
    <source>
        <dbReference type="SAM" id="Coils"/>
    </source>
</evidence>
<dbReference type="EMBL" id="KC821625">
    <property type="protein sequence ID" value="AGO49030.1"/>
    <property type="molecule type" value="Genomic_DNA"/>
</dbReference>
<reference evidence="2 3" key="1">
    <citation type="journal article" date="2013" name="Proc. Natl. Acad. Sci. U.S.A.">
        <title>Twelve previously unknown phage genera are ubiquitous in global oceans.</title>
        <authorList>
            <person name="Holmfeldt K."/>
            <person name="Solonenko N."/>
            <person name="Shah M."/>
            <person name="Corrier K."/>
            <person name="Riemann L."/>
            <person name="Verberkmoes N.C."/>
            <person name="Sullivan M.B."/>
        </authorList>
    </citation>
    <scope>NUCLEOTIDE SEQUENCE [LARGE SCALE GENOMIC DNA]</scope>
    <source>
        <strain evidence="2">Phi13:1</strain>
    </source>
</reference>
<evidence type="ECO:0000313" key="2">
    <source>
        <dbReference type="EMBL" id="AGO49030.1"/>
    </source>
</evidence>
<dbReference type="Proteomes" id="UP000014722">
    <property type="component" value="Segment"/>
</dbReference>
<proteinExistence type="predicted"/>
<keyword evidence="1" id="KW-0175">Coiled coil</keyword>
<feature type="coiled-coil region" evidence="1">
    <location>
        <begin position="491"/>
        <end position="522"/>
    </location>
</feature>
<gene>
    <name evidence="2" type="ORF">Phi13:1_gp019</name>
</gene>
<protein>
    <submittedName>
        <fullName evidence="2">Structural protein</fullName>
    </submittedName>
</protein>
<evidence type="ECO:0000313" key="3">
    <source>
        <dbReference type="Proteomes" id="UP000014722"/>
    </source>
</evidence>
<sequence>MADTNNTVKTVVELNTSQAQLEIARLNGIASDTTKTLEERVAAKNKQVTLSNELSKKTIQALNTERQTLEGKGATEKELLAIKKKLDAANLRALKTSISTEKQQVKLTQALEDSKNPMKLLDDASGGLLTRFRALAANPLVLTLTILVGVFTTLKEAVSRSGKASETFGKIGAKLSGIMNGLLAVLEPVVEFIGDKLLFALENPMEALKEIGDAIKENLINRIESFLVLGEAFSLLMEGKFSEAAETGANALIQFGTGQTDAINKIKEFGAEAVKNYEAAAKSTEDLAGAEKQLARNRIALEKQQLISLRLAEEQRQIRDDEARDMPTRIAANKKLGEILEDQAKRELAIAQQTLGLARSQQSATGDTIENIEKVGDAEIKLLEIRERITGQRSEQLVNENSLIKEQTELNKAAQELAKKQSEEKKAKILEDAELAREKFELELEQQIGFDEIELERKKMNGENTLEIEKEILENEAAIRISQAQGNADAIELIEAQKKLALDQLKDSEEKSTKAKNDAELQSTIEGASAAFGISQEVATARMLMAAPEAIGNVWTQAAKQPTLPQVAIHGIGGTAMVVAPIVKGLSDIKKARFSKSKAPVSSGSISTSSAATSSNVSTDVISDLSSNNSARLGIDPSLSNISSATASNNVVGSSSSNIVFSEGQYSDFQDQIQFKETKTTI</sequence>
<feature type="coiled-coil region" evidence="1">
    <location>
        <begin position="403"/>
        <end position="439"/>
    </location>
</feature>
<name>S0A2L7_9CAUD</name>